<dbReference type="EMBL" id="AM902716">
    <property type="protein sequence ID" value="CAP42782.1"/>
    <property type="molecule type" value="Genomic_DNA"/>
</dbReference>
<organism evidence="2 3">
    <name type="scientific">Bordetella petrii (strain ATCC BAA-461 / DSM 12804 / CCUG 43448 / CIP 107267 / Se-1111R)</name>
    <dbReference type="NCBI Taxonomy" id="340100"/>
    <lineage>
        <taxon>Bacteria</taxon>
        <taxon>Pseudomonadati</taxon>
        <taxon>Pseudomonadota</taxon>
        <taxon>Betaproteobacteria</taxon>
        <taxon>Burkholderiales</taxon>
        <taxon>Alcaligenaceae</taxon>
        <taxon>Bordetella</taxon>
    </lineage>
</organism>
<keyword evidence="3" id="KW-1185">Reference proteome</keyword>
<name>A9IN35_BORPD</name>
<dbReference type="eggNOG" id="COG4520">
    <property type="taxonomic scope" value="Bacteria"/>
</dbReference>
<dbReference type="Proteomes" id="UP000001225">
    <property type="component" value="Chromosome"/>
</dbReference>
<feature type="signal peptide" evidence="1">
    <location>
        <begin position="1"/>
        <end position="26"/>
    </location>
</feature>
<reference evidence="2 3" key="1">
    <citation type="journal article" date="2008" name="BMC Genomics">
        <title>The missing link: Bordetella petrii is endowed with both the metabolic versatility of environmental bacteria and virulence traits of pathogenic Bordetellae.</title>
        <authorList>
            <person name="Gross R."/>
            <person name="Guzman C.A."/>
            <person name="Sebaihia M."/>
            <person name="Martins Dos Santos V.A."/>
            <person name="Pieper D.H."/>
            <person name="Koebnik R."/>
            <person name="Lechner M."/>
            <person name="Bartels D."/>
            <person name="Buhrmester J."/>
            <person name="Choudhuri J.V."/>
            <person name="Ebensen T."/>
            <person name="Gaigalat L."/>
            <person name="Herrmann S."/>
            <person name="Khachane A.N."/>
            <person name="Larisch C."/>
            <person name="Link S."/>
            <person name="Linke B."/>
            <person name="Meyer F."/>
            <person name="Mormann S."/>
            <person name="Nakunst D."/>
            <person name="Rueckert C."/>
            <person name="Schneiker-Bekel S."/>
            <person name="Schulze K."/>
            <person name="Vorhoelter F.J."/>
            <person name="Yevsa T."/>
            <person name="Engle J.T."/>
            <person name="Goldman W.E."/>
            <person name="Puehler A."/>
            <person name="Goebel U.B."/>
            <person name="Goesmann A."/>
            <person name="Bloecker H."/>
            <person name="Kaiser O."/>
            <person name="Martinez-Arias R."/>
        </authorList>
    </citation>
    <scope>NUCLEOTIDE SEQUENCE [LARGE SCALE GENOMIC DNA]</scope>
    <source>
        <strain evidence="3">ATCC BAA-461 / DSM 12804 / CCUG 43448 / CIP 107267 / Se-1111R</strain>
    </source>
</reference>
<evidence type="ECO:0008006" key="4">
    <source>
        <dbReference type="Google" id="ProtNLM"/>
    </source>
</evidence>
<dbReference type="STRING" id="94624.Bpet2440"/>
<evidence type="ECO:0000313" key="3">
    <source>
        <dbReference type="Proteomes" id="UP000001225"/>
    </source>
</evidence>
<dbReference type="AlphaFoldDB" id="A9IN35"/>
<evidence type="ECO:0000313" key="2">
    <source>
        <dbReference type="EMBL" id="CAP42782.1"/>
    </source>
</evidence>
<proteinExistence type="predicted"/>
<accession>A9IN35</accession>
<dbReference type="KEGG" id="bpt:Bpet2440"/>
<sequence length="131" mass="14620">MMAMSSRRLARFLLPVLLGVGGTAWAQAYSAFSTDSIYGSLKRAESVSFNQAASKVLANPQDNETTLWTSPLAGRTPVSGKLYADGSRQQNGLPCRLLHAQLERGLNREEWEFWFCRQADGQWKAISQTRH</sequence>
<gene>
    <name evidence="2" type="ordered locus">Bpet2440</name>
</gene>
<feature type="chain" id="PRO_5002738930" description="Surface antigen domain-containing protein" evidence="1">
    <location>
        <begin position="27"/>
        <end position="131"/>
    </location>
</feature>
<keyword evidence="1" id="KW-0732">Signal</keyword>
<evidence type="ECO:0000256" key="1">
    <source>
        <dbReference type="SAM" id="SignalP"/>
    </source>
</evidence>
<protein>
    <recommendedName>
        <fullName evidence="4">Surface antigen domain-containing protein</fullName>
    </recommendedName>
</protein>